<accession>A0A644Z914</accession>
<evidence type="ECO:0000313" key="1">
    <source>
        <dbReference type="EMBL" id="MPM37380.1"/>
    </source>
</evidence>
<reference evidence="1" key="1">
    <citation type="submission" date="2019-08" db="EMBL/GenBank/DDBJ databases">
        <authorList>
            <person name="Kucharzyk K."/>
            <person name="Murdoch R.W."/>
            <person name="Higgins S."/>
            <person name="Loffler F."/>
        </authorList>
    </citation>
    <scope>NUCLEOTIDE SEQUENCE</scope>
</reference>
<dbReference type="AlphaFoldDB" id="A0A644Z914"/>
<dbReference type="EMBL" id="VSSQ01007922">
    <property type="protein sequence ID" value="MPM37380.1"/>
    <property type="molecule type" value="Genomic_DNA"/>
</dbReference>
<sequence length="119" mass="12592">MPARAAACRRIADAPRFAPCQRHQFGHRARGAGGGNCQNARKAPQQRDGCEVVQCVIGQALAVQRCVDGVRADVGHVEGIAVGRGVLDEFRADDAVGPRAVVHDDVAPRGCCDLPRNQA</sequence>
<organism evidence="1">
    <name type="scientific">bioreactor metagenome</name>
    <dbReference type="NCBI Taxonomy" id="1076179"/>
    <lineage>
        <taxon>unclassified sequences</taxon>
        <taxon>metagenomes</taxon>
        <taxon>ecological metagenomes</taxon>
    </lineage>
</organism>
<comment type="caution">
    <text evidence="1">The sequence shown here is derived from an EMBL/GenBank/DDBJ whole genome shotgun (WGS) entry which is preliminary data.</text>
</comment>
<gene>
    <name evidence="1" type="ORF">SDC9_83991</name>
</gene>
<name>A0A644Z914_9ZZZZ</name>
<proteinExistence type="predicted"/>
<protein>
    <submittedName>
        <fullName evidence="1">Uncharacterized protein</fullName>
    </submittedName>
</protein>